<evidence type="ECO:0000313" key="1">
    <source>
        <dbReference type="EMBL" id="WBV60282.1"/>
    </source>
</evidence>
<accession>A0ABY7QMS6</accession>
<organism evidence="1 2">
    <name type="scientific">Chryseobacterium camelliae</name>
    <dbReference type="NCBI Taxonomy" id="1265445"/>
    <lineage>
        <taxon>Bacteria</taxon>
        <taxon>Pseudomonadati</taxon>
        <taxon>Bacteroidota</taxon>
        <taxon>Flavobacteriia</taxon>
        <taxon>Flavobacteriales</taxon>
        <taxon>Weeksellaceae</taxon>
        <taxon>Chryseobacterium group</taxon>
        <taxon>Chryseobacterium</taxon>
    </lineage>
</organism>
<gene>
    <name evidence="1" type="ORF">PFY12_14735</name>
</gene>
<dbReference type="EMBL" id="CP115859">
    <property type="protein sequence ID" value="WBV60282.1"/>
    <property type="molecule type" value="Genomic_DNA"/>
</dbReference>
<keyword evidence="2" id="KW-1185">Reference proteome</keyword>
<name>A0ABY7QMS6_9FLAO</name>
<proteinExistence type="predicted"/>
<dbReference type="Proteomes" id="UP001210978">
    <property type="component" value="Chromosome"/>
</dbReference>
<sequence length="103" mass="12159">MANLVINSVIDQIKEQNMVLVVESEERFIDESYSLFEDEEINVDVNMEIEVENHSEYGKSVKKLKVSFLNAYDNRECEDLTINDLEKREIENYLKENLIIKIL</sequence>
<protein>
    <submittedName>
        <fullName evidence="1">Uncharacterized protein</fullName>
    </submittedName>
</protein>
<reference evidence="1 2" key="1">
    <citation type="submission" date="2023-01" db="EMBL/GenBank/DDBJ databases">
        <title>Complete genome of Chryseobacterium camelliae VAN22-5A.</title>
        <authorList>
            <person name="Zong G."/>
            <person name="Cao G."/>
        </authorList>
    </citation>
    <scope>NUCLEOTIDE SEQUENCE [LARGE SCALE GENOMIC DNA]</scope>
    <source>
        <strain evidence="1 2">VAN22-5A</strain>
    </source>
</reference>
<dbReference type="RefSeq" id="WP_271148618.1">
    <property type="nucleotide sequence ID" value="NZ_CP115859.1"/>
</dbReference>
<evidence type="ECO:0000313" key="2">
    <source>
        <dbReference type="Proteomes" id="UP001210978"/>
    </source>
</evidence>